<keyword evidence="2" id="KW-1185">Reference proteome</keyword>
<reference evidence="1 2" key="1">
    <citation type="submission" date="2020-08" db="EMBL/GenBank/DDBJ databases">
        <title>Whole genome shotgun sequence of Actinoplanes ianthinogenes NBRC 13996.</title>
        <authorList>
            <person name="Komaki H."/>
            <person name="Tamura T."/>
        </authorList>
    </citation>
    <scope>NUCLEOTIDE SEQUENCE [LARGE SCALE GENOMIC DNA]</scope>
    <source>
        <strain evidence="1 2">NBRC 13996</strain>
    </source>
</reference>
<dbReference type="RefSeq" id="WP_189329138.1">
    <property type="nucleotide sequence ID" value="NZ_AP023356.1"/>
</dbReference>
<organism evidence="1 2">
    <name type="scientific">Actinoplanes ianthinogenes</name>
    <dbReference type="NCBI Taxonomy" id="122358"/>
    <lineage>
        <taxon>Bacteria</taxon>
        <taxon>Bacillati</taxon>
        <taxon>Actinomycetota</taxon>
        <taxon>Actinomycetes</taxon>
        <taxon>Micromonosporales</taxon>
        <taxon>Micromonosporaceae</taxon>
        <taxon>Actinoplanes</taxon>
    </lineage>
</organism>
<gene>
    <name evidence="1" type="ORF">Aiant_48810</name>
</gene>
<accession>A0ABM7LY33</accession>
<dbReference type="Proteomes" id="UP000676967">
    <property type="component" value="Chromosome"/>
</dbReference>
<dbReference type="EMBL" id="AP023356">
    <property type="protein sequence ID" value="BCJ44224.1"/>
    <property type="molecule type" value="Genomic_DNA"/>
</dbReference>
<evidence type="ECO:0000313" key="1">
    <source>
        <dbReference type="EMBL" id="BCJ44224.1"/>
    </source>
</evidence>
<proteinExistence type="predicted"/>
<sequence>MRYTPMAAVVAAVLLIGAGASTRHDDPEVAVEATLAGQGTPAKLGVGGFPVTGLYPGAEQRMTVMVHNPYRFPVTLTAVSGKVTAVNRKGCTVTSADLTIGRYAGKPALPARIGSGRLIRIGYLPVRMPRTVANACQGATFTLRLSITARKASK</sequence>
<protein>
    <submittedName>
        <fullName evidence="1">Uncharacterized protein</fullName>
    </submittedName>
</protein>
<name>A0ABM7LY33_9ACTN</name>
<evidence type="ECO:0000313" key="2">
    <source>
        <dbReference type="Proteomes" id="UP000676967"/>
    </source>
</evidence>